<dbReference type="EMBL" id="JAVFKD010000012">
    <property type="protein sequence ID" value="KAK5992596.1"/>
    <property type="molecule type" value="Genomic_DNA"/>
</dbReference>
<keyword evidence="4" id="KW-1185">Reference proteome</keyword>
<protein>
    <recommendedName>
        <fullName evidence="2">DUF7514 domain-containing protein</fullName>
    </recommendedName>
</protein>
<organism evidence="3 4">
    <name type="scientific">Cladobotryum mycophilum</name>
    <dbReference type="NCBI Taxonomy" id="491253"/>
    <lineage>
        <taxon>Eukaryota</taxon>
        <taxon>Fungi</taxon>
        <taxon>Dikarya</taxon>
        <taxon>Ascomycota</taxon>
        <taxon>Pezizomycotina</taxon>
        <taxon>Sordariomycetes</taxon>
        <taxon>Hypocreomycetidae</taxon>
        <taxon>Hypocreales</taxon>
        <taxon>Hypocreaceae</taxon>
        <taxon>Cladobotryum</taxon>
    </lineage>
</organism>
<feature type="domain" description="DUF7514" evidence="2">
    <location>
        <begin position="75"/>
        <end position="206"/>
    </location>
</feature>
<evidence type="ECO:0000313" key="3">
    <source>
        <dbReference type="EMBL" id="KAK5992596.1"/>
    </source>
</evidence>
<feature type="compositionally biased region" description="Polar residues" evidence="1">
    <location>
        <begin position="37"/>
        <end position="47"/>
    </location>
</feature>
<proteinExistence type="predicted"/>
<feature type="region of interest" description="Disordered" evidence="1">
    <location>
        <begin position="25"/>
        <end position="61"/>
    </location>
</feature>
<feature type="compositionally biased region" description="Low complexity" evidence="1">
    <location>
        <begin position="25"/>
        <end position="36"/>
    </location>
</feature>
<dbReference type="Pfam" id="PF24355">
    <property type="entry name" value="DUF7514"/>
    <property type="match status" value="1"/>
</dbReference>
<sequence length="324" mass="35481">MVFRKLVVGIGRQVRNSIVNGVQQHQEQQQQQQHQQYSNMNNNTHQNMYGPPPQLGRAAPNSTPASWGLLILPDKVTPSPLFARLIDAIFTLALGADTSNNADILTPTRLAAVYDELGYPQQDNLPFLLHRQAQNLGGGDPHKTVNEGMEMAWRLFELEYTTIINTSGLTVPGLTREGFRAMMVRDGLIYPPGQASAHSALLARHRGTLLTTQGAAFPAVPIGAESLMPPGVPATGDAETQRVYKERQAAWTKEYASRFGGQGMGTEMGMGMGMAPDMNGGGWQMAMQMQNFKHNMTMDAMTPGYRVPNGMGGYTYHYTGGLNW</sequence>
<evidence type="ECO:0000256" key="1">
    <source>
        <dbReference type="SAM" id="MobiDB-lite"/>
    </source>
</evidence>
<accession>A0ABR0SLB4</accession>
<evidence type="ECO:0000313" key="4">
    <source>
        <dbReference type="Proteomes" id="UP001338125"/>
    </source>
</evidence>
<reference evidence="3 4" key="1">
    <citation type="submission" date="2024-01" db="EMBL/GenBank/DDBJ databases">
        <title>Complete genome of Cladobotryum mycophilum ATHUM6906.</title>
        <authorList>
            <person name="Christinaki A.C."/>
            <person name="Myridakis A.I."/>
            <person name="Kouvelis V.N."/>
        </authorList>
    </citation>
    <scope>NUCLEOTIDE SEQUENCE [LARGE SCALE GENOMIC DNA]</scope>
    <source>
        <strain evidence="3 4">ATHUM6906</strain>
    </source>
</reference>
<dbReference type="InterPro" id="IPR055936">
    <property type="entry name" value="DUF7514"/>
</dbReference>
<gene>
    <name evidence="3" type="ORF">PT974_06010</name>
</gene>
<comment type="caution">
    <text evidence="3">The sequence shown here is derived from an EMBL/GenBank/DDBJ whole genome shotgun (WGS) entry which is preliminary data.</text>
</comment>
<name>A0ABR0SLB4_9HYPO</name>
<evidence type="ECO:0000259" key="2">
    <source>
        <dbReference type="Pfam" id="PF24355"/>
    </source>
</evidence>
<dbReference type="Proteomes" id="UP001338125">
    <property type="component" value="Unassembled WGS sequence"/>
</dbReference>